<organism evidence="5 6">
    <name type="scientific">Phytomonospora endophytica</name>
    <dbReference type="NCBI Taxonomy" id="714109"/>
    <lineage>
        <taxon>Bacteria</taxon>
        <taxon>Bacillati</taxon>
        <taxon>Actinomycetota</taxon>
        <taxon>Actinomycetes</taxon>
        <taxon>Micromonosporales</taxon>
        <taxon>Micromonosporaceae</taxon>
        <taxon>Phytomonospora</taxon>
    </lineage>
</organism>
<dbReference type="EMBL" id="JACHGT010000002">
    <property type="protein sequence ID" value="MBB6033313.1"/>
    <property type="molecule type" value="Genomic_DNA"/>
</dbReference>
<dbReference type="Pfam" id="PF00291">
    <property type="entry name" value="PALP"/>
    <property type="match status" value="1"/>
</dbReference>
<dbReference type="GO" id="GO:0004794">
    <property type="term" value="F:threonine deaminase activity"/>
    <property type="evidence" value="ECO:0007669"/>
    <property type="project" value="UniProtKB-EC"/>
</dbReference>
<protein>
    <submittedName>
        <fullName evidence="5">Threonine dehydratase</fullName>
        <ecNumber evidence="5">4.3.1.19</ecNumber>
    </submittedName>
</protein>
<evidence type="ECO:0000256" key="2">
    <source>
        <dbReference type="ARBA" id="ARBA00022898"/>
    </source>
</evidence>
<dbReference type="Proteomes" id="UP000548476">
    <property type="component" value="Unassembled WGS sequence"/>
</dbReference>
<feature type="domain" description="Tryptophan synthase beta chain-like PALP" evidence="4">
    <location>
        <begin position="20"/>
        <end position="293"/>
    </location>
</feature>
<dbReference type="GO" id="GO:0006565">
    <property type="term" value="P:L-serine catabolic process"/>
    <property type="evidence" value="ECO:0007669"/>
    <property type="project" value="TreeGrafter"/>
</dbReference>
<evidence type="ECO:0000256" key="3">
    <source>
        <dbReference type="ARBA" id="ARBA00023239"/>
    </source>
</evidence>
<dbReference type="InterPro" id="IPR036052">
    <property type="entry name" value="TrpB-like_PALP_sf"/>
</dbReference>
<sequence>MPTDLSLERIARAAAVIDDCFRDTPQYTDPLLSAALGRPVLVKVETANPLRSFKGRGAAFLVHELPAGTTAVVCASSGNFGQGVAHAGRRRGLPVHVFTTAGANPVKLARLAALDATITQVDGDGHAAKEAAREHARETPGAVFVEDGREPAIAEGAGTIGVELLRTGTPDTVVLPVGDGSLIAGVARWVKHAAPSTRIVGVGVTGAPALADSLRAGRVVPGGPVDTIAEGIAIRVPVAESVERLRGLVDEMVLVDDTDLLAAMRLIADTLGILVEPAGAAGIAAIARHGLGERPATVLTGANPRPGLLPAV</sequence>
<keyword evidence="3 5" id="KW-0456">Lyase</keyword>
<dbReference type="Gene3D" id="3.40.50.1100">
    <property type="match status" value="2"/>
</dbReference>
<dbReference type="InterPro" id="IPR001926">
    <property type="entry name" value="TrpB-like_PALP"/>
</dbReference>
<dbReference type="PANTHER" id="PTHR48078:SF17">
    <property type="entry name" value="THREONINE DEHYDRATASE"/>
    <property type="match status" value="1"/>
</dbReference>
<comment type="cofactor">
    <cofactor evidence="1">
        <name>pyridoxal 5'-phosphate</name>
        <dbReference type="ChEBI" id="CHEBI:597326"/>
    </cofactor>
</comment>
<name>A0A841FE73_9ACTN</name>
<keyword evidence="2" id="KW-0663">Pyridoxal phosphate</keyword>
<dbReference type="PANTHER" id="PTHR48078">
    <property type="entry name" value="THREONINE DEHYDRATASE, MITOCHONDRIAL-RELATED"/>
    <property type="match status" value="1"/>
</dbReference>
<evidence type="ECO:0000313" key="6">
    <source>
        <dbReference type="Proteomes" id="UP000548476"/>
    </source>
</evidence>
<dbReference type="GO" id="GO:0006567">
    <property type="term" value="P:L-threonine catabolic process"/>
    <property type="evidence" value="ECO:0007669"/>
    <property type="project" value="TreeGrafter"/>
</dbReference>
<accession>A0A841FE73</accession>
<dbReference type="RefSeq" id="WP_184786188.1">
    <property type="nucleotide sequence ID" value="NZ_BONT01000025.1"/>
</dbReference>
<dbReference type="GO" id="GO:0009097">
    <property type="term" value="P:isoleucine biosynthetic process"/>
    <property type="evidence" value="ECO:0007669"/>
    <property type="project" value="TreeGrafter"/>
</dbReference>
<gene>
    <name evidence="5" type="ORF">HNR73_001160</name>
</gene>
<dbReference type="EC" id="4.3.1.19" evidence="5"/>
<proteinExistence type="predicted"/>
<dbReference type="AlphaFoldDB" id="A0A841FE73"/>
<evidence type="ECO:0000256" key="1">
    <source>
        <dbReference type="ARBA" id="ARBA00001933"/>
    </source>
</evidence>
<evidence type="ECO:0000259" key="4">
    <source>
        <dbReference type="Pfam" id="PF00291"/>
    </source>
</evidence>
<keyword evidence="6" id="KW-1185">Reference proteome</keyword>
<reference evidence="5 6" key="1">
    <citation type="submission" date="2020-08" db="EMBL/GenBank/DDBJ databases">
        <title>Genomic Encyclopedia of Type Strains, Phase IV (KMG-IV): sequencing the most valuable type-strain genomes for metagenomic binning, comparative biology and taxonomic classification.</title>
        <authorList>
            <person name="Goeker M."/>
        </authorList>
    </citation>
    <scope>NUCLEOTIDE SEQUENCE [LARGE SCALE GENOMIC DNA]</scope>
    <source>
        <strain evidence="5 6">YIM 65646</strain>
    </source>
</reference>
<dbReference type="InterPro" id="IPR050147">
    <property type="entry name" value="Ser/Thr_Dehydratase"/>
</dbReference>
<evidence type="ECO:0000313" key="5">
    <source>
        <dbReference type="EMBL" id="MBB6033313.1"/>
    </source>
</evidence>
<dbReference type="GO" id="GO:0003941">
    <property type="term" value="F:L-serine ammonia-lyase activity"/>
    <property type="evidence" value="ECO:0007669"/>
    <property type="project" value="TreeGrafter"/>
</dbReference>
<dbReference type="SUPFAM" id="SSF53686">
    <property type="entry name" value="Tryptophan synthase beta subunit-like PLP-dependent enzymes"/>
    <property type="match status" value="1"/>
</dbReference>
<comment type="caution">
    <text evidence="5">The sequence shown here is derived from an EMBL/GenBank/DDBJ whole genome shotgun (WGS) entry which is preliminary data.</text>
</comment>